<organism evidence="1 2">
    <name type="scientific">Desulfuromonas acetoxidans (strain DSM 684 / 11070)</name>
    <dbReference type="NCBI Taxonomy" id="281689"/>
    <lineage>
        <taxon>Bacteria</taxon>
        <taxon>Pseudomonadati</taxon>
        <taxon>Thermodesulfobacteriota</taxon>
        <taxon>Desulfuromonadia</taxon>
        <taxon>Desulfuromonadales</taxon>
        <taxon>Desulfuromonadaceae</taxon>
        <taxon>Desulfuromonas</taxon>
    </lineage>
</organism>
<accession>Q1K0J8</accession>
<protein>
    <recommendedName>
        <fullName evidence="3">DUF1858 domain-containing protein</fullName>
    </recommendedName>
</protein>
<sequence length="70" mass="7637">MKQAIRSDMTLLDIVSAHEQTIETFHRYDEQAGVCLCCTALFDTVEAVASAYQLDLGALMVDLNQAASQA</sequence>
<dbReference type="OrthoDB" id="15017at2"/>
<reference evidence="1" key="2">
    <citation type="submission" date="2006-05" db="EMBL/GenBank/DDBJ databases">
        <title>Sequencing of the draft genome and assembly of Desulfuromonas acetoxidans DSM 684.</title>
        <authorList>
            <consortium name="US DOE Joint Genome Institute (JGI-PGF)"/>
            <person name="Copeland A."/>
            <person name="Lucas S."/>
            <person name="Lapidus A."/>
            <person name="Barry K."/>
            <person name="Detter J.C."/>
            <person name="Glavina del Rio T."/>
            <person name="Hammon N."/>
            <person name="Israni S."/>
            <person name="Dalin E."/>
            <person name="Tice H."/>
            <person name="Bruce D."/>
            <person name="Pitluck S."/>
            <person name="Richardson P."/>
        </authorList>
    </citation>
    <scope>NUCLEOTIDE SEQUENCE [LARGE SCALE GENOMIC DNA]</scope>
    <source>
        <strain evidence="1">DSM 684</strain>
    </source>
</reference>
<name>Q1K0J8_DESA6</name>
<dbReference type="AlphaFoldDB" id="Q1K0J8"/>
<gene>
    <name evidence="1" type="ORF">Dace_2243</name>
</gene>
<keyword evidence="2" id="KW-1185">Reference proteome</keyword>
<dbReference type="EMBL" id="AAEW02000007">
    <property type="protein sequence ID" value="EAT15943.1"/>
    <property type="molecule type" value="Genomic_DNA"/>
</dbReference>
<evidence type="ECO:0008006" key="3">
    <source>
        <dbReference type="Google" id="ProtNLM"/>
    </source>
</evidence>
<evidence type="ECO:0000313" key="1">
    <source>
        <dbReference type="EMBL" id="EAT15943.1"/>
    </source>
</evidence>
<dbReference type="RefSeq" id="WP_005999744.1">
    <property type="nucleotide sequence ID" value="NZ_AAEW02000007.1"/>
</dbReference>
<dbReference type="InterPro" id="IPR038062">
    <property type="entry name" value="ScdA-like_N_sf"/>
</dbReference>
<dbReference type="Gene3D" id="1.10.3910.10">
    <property type="entry name" value="SP0561-like"/>
    <property type="match status" value="1"/>
</dbReference>
<reference evidence="1" key="1">
    <citation type="submission" date="2006-05" db="EMBL/GenBank/DDBJ databases">
        <title>Annotation of the draft genome assembly of Desulfuromonas acetoxidans DSM 684.</title>
        <authorList>
            <consortium name="US DOE Joint Genome Institute (JGI-ORNL)"/>
            <person name="Larimer F."/>
            <person name="Land M."/>
            <person name="Hauser L."/>
        </authorList>
    </citation>
    <scope>NUCLEOTIDE SEQUENCE [LARGE SCALE GENOMIC DNA]</scope>
    <source>
        <strain evidence="1">DSM 684</strain>
    </source>
</reference>
<dbReference type="SUPFAM" id="SSF140683">
    <property type="entry name" value="SP0561-like"/>
    <property type="match status" value="1"/>
</dbReference>
<comment type="caution">
    <text evidence="1">The sequence shown here is derived from an EMBL/GenBank/DDBJ whole genome shotgun (WGS) entry which is preliminary data.</text>
</comment>
<proteinExistence type="predicted"/>
<dbReference type="Proteomes" id="UP000005695">
    <property type="component" value="Unassembled WGS sequence"/>
</dbReference>
<evidence type="ECO:0000313" key="2">
    <source>
        <dbReference type="Proteomes" id="UP000005695"/>
    </source>
</evidence>